<proteinExistence type="predicted"/>
<dbReference type="Gene3D" id="3.40.50.150">
    <property type="entry name" value="Vaccinia Virus protein VP39"/>
    <property type="match status" value="1"/>
</dbReference>
<reference evidence="1" key="1">
    <citation type="submission" date="2023-03" db="EMBL/GenBank/DDBJ databases">
        <title>Massive genome expansion in bonnet fungi (Mycena s.s.) driven by repeated elements and novel gene families across ecological guilds.</title>
        <authorList>
            <consortium name="Lawrence Berkeley National Laboratory"/>
            <person name="Harder C.B."/>
            <person name="Miyauchi S."/>
            <person name="Viragh M."/>
            <person name="Kuo A."/>
            <person name="Thoen E."/>
            <person name="Andreopoulos B."/>
            <person name="Lu D."/>
            <person name="Skrede I."/>
            <person name="Drula E."/>
            <person name="Henrissat B."/>
            <person name="Morin E."/>
            <person name="Kohler A."/>
            <person name="Barry K."/>
            <person name="LaButti K."/>
            <person name="Morin E."/>
            <person name="Salamov A."/>
            <person name="Lipzen A."/>
            <person name="Mereny Z."/>
            <person name="Hegedus B."/>
            <person name="Baldrian P."/>
            <person name="Stursova M."/>
            <person name="Weitz H."/>
            <person name="Taylor A."/>
            <person name="Grigoriev I.V."/>
            <person name="Nagy L.G."/>
            <person name="Martin F."/>
            <person name="Kauserud H."/>
        </authorList>
    </citation>
    <scope>NUCLEOTIDE SEQUENCE</scope>
    <source>
        <strain evidence="1">CBHHK182m</strain>
    </source>
</reference>
<keyword evidence="1" id="KW-0808">Transferase</keyword>
<dbReference type="SUPFAM" id="SSF53335">
    <property type="entry name" value="S-adenosyl-L-methionine-dependent methyltransferases"/>
    <property type="match status" value="1"/>
</dbReference>
<evidence type="ECO:0000313" key="1">
    <source>
        <dbReference type="EMBL" id="KAJ7767631.1"/>
    </source>
</evidence>
<dbReference type="GO" id="GO:0032259">
    <property type="term" value="P:methylation"/>
    <property type="evidence" value="ECO:0007669"/>
    <property type="project" value="UniProtKB-KW"/>
</dbReference>
<dbReference type="PANTHER" id="PTHR43591:SF110">
    <property type="entry name" value="RHODANESE DOMAIN-CONTAINING PROTEIN"/>
    <property type="match status" value="1"/>
</dbReference>
<name>A0AAD7JPT4_9AGAR</name>
<keyword evidence="1" id="KW-0489">Methyltransferase</keyword>
<protein>
    <submittedName>
        <fullName evidence="1">S-adenosyl-L-methionine-dependent methyltransferase</fullName>
    </submittedName>
</protein>
<dbReference type="AlphaFoldDB" id="A0AAD7JPT4"/>
<organism evidence="1 2">
    <name type="scientific">Mycena metata</name>
    <dbReference type="NCBI Taxonomy" id="1033252"/>
    <lineage>
        <taxon>Eukaryota</taxon>
        <taxon>Fungi</taxon>
        <taxon>Dikarya</taxon>
        <taxon>Basidiomycota</taxon>
        <taxon>Agaricomycotina</taxon>
        <taxon>Agaricomycetes</taxon>
        <taxon>Agaricomycetidae</taxon>
        <taxon>Agaricales</taxon>
        <taxon>Marasmiineae</taxon>
        <taxon>Mycenaceae</taxon>
        <taxon>Mycena</taxon>
    </lineage>
</organism>
<dbReference type="CDD" id="cd02440">
    <property type="entry name" value="AdoMet_MTases"/>
    <property type="match status" value="1"/>
</dbReference>
<dbReference type="EMBL" id="JARKIB010000021">
    <property type="protein sequence ID" value="KAJ7767631.1"/>
    <property type="molecule type" value="Genomic_DNA"/>
</dbReference>
<keyword evidence="2" id="KW-1185">Reference proteome</keyword>
<evidence type="ECO:0000313" key="2">
    <source>
        <dbReference type="Proteomes" id="UP001215598"/>
    </source>
</evidence>
<dbReference type="InterPro" id="IPR029063">
    <property type="entry name" value="SAM-dependent_MTases_sf"/>
</dbReference>
<gene>
    <name evidence="1" type="ORF">B0H16DRAFT_334061</name>
</gene>
<sequence length="274" mass="29512">MHSGRHAYGLTTASECEHEENRLAQMHEAFTGYLDGALSLTPVDVSLTKIVDLGCGSGAWAIQAALQFPDAQVIAVDMSPLPPCELPPNVTFVLANLTEDWTLEIGAFDMVHSRLVMSHVVNGEDVIRRIAQLVKPGGLLIIEDVDLNSMVQTGGPATCAFVTKVIGVWAARKADAELGRKLSGIIKSTGCFVDVQVCKVSAPLCGSGHGQPVNQLSQAVKDTWIRLSGDRRLRALDVGLTEVLAQQQKMELIRADCTTVLDIYFCSAQRAAEE</sequence>
<dbReference type="Pfam" id="PF13489">
    <property type="entry name" value="Methyltransf_23"/>
    <property type="match status" value="1"/>
</dbReference>
<dbReference type="Proteomes" id="UP001215598">
    <property type="component" value="Unassembled WGS sequence"/>
</dbReference>
<dbReference type="GO" id="GO:0008168">
    <property type="term" value="F:methyltransferase activity"/>
    <property type="evidence" value="ECO:0007669"/>
    <property type="project" value="UniProtKB-KW"/>
</dbReference>
<comment type="caution">
    <text evidence="1">The sequence shown here is derived from an EMBL/GenBank/DDBJ whole genome shotgun (WGS) entry which is preliminary data.</text>
</comment>
<dbReference type="PANTHER" id="PTHR43591">
    <property type="entry name" value="METHYLTRANSFERASE"/>
    <property type="match status" value="1"/>
</dbReference>
<accession>A0AAD7JPT4</accession>